<gene>
    <name evidence="2" type="ORF">AAT19DRAFT_14432</name>
</gene>
<feature type="compositionally biased region" description="Polar residues" evidence="1">
    <location>
        <begin position="123"/>
        <end position="132"/>
    </location>
</feature>
<feature type="region of interest" description="Disordered" evidence="1">
    <location>
        <begin position="517"/>
        <end position="570"/>
    </location>
</feature>
<evidence type="ECO:0000256" key="1">
    <source>
        <dbReference type="SAM" id="MobiDB-lite"/>
    </source>
</evidence>
<feature type="compositionally biased region" description="Polar residues" evidence="1">
    <location>
        <begin position="240"/>
        <end position="278"/>
    </location>
</feature>
<feature type="region of interest" description="Disordered" evidence="1">
    <location>
        <begin position="584"/>
        <end position="670"/>
    </location>
</feature>
<dbReference type="EMBL" id="LCTV02000005">
    <property type="protein sequence ID" value="PRQ75410.1"/>
    <property type="molecule type" value="Genomic_DNA"/>
</dbReference>
<dbReference type="AlphaFoldDB" id="A0A2T0ABN7"/>
<feature type="compositionally biased region" description="Basic residues" evidence="1">
    <location>
        <begin position="382"/>
        <end position="403"/>
    </location>
</feature>
<proteinExistence type="predicted"/>
<accession>A0A2T0ABN7</accession>
<feature type="compositionally biased region" description="Low complexity" evidence="1">
    <location>
        <begin position="317"/>
        <end position="329"/>
    </location>
</feature>
<comment type="caution">
    <text evidence="2">The sequence shown here is derived from an EMBL/GenBank/DDBJ whole genome shotgun (WGS) entry which is preliminary data.</text>
</comment>
<feature type="compositionally biased region" description="Low complexity" evidence="1">
    <location>
        <begin position="134"/>
        <end position="148"/>
    </location>
</feature>
<dbReference type="Proteomes" id="UP000239560">
    <property type="component" value="Unassembled WGS sequence"/>
</dbReference>
<evidence type="ECO:0000313" key="2">
    <source>
        <dbReference type="EMBL" id="PRQ75410.1"/>
    </source>
</evidence>
<feature type="compositionally biased region" description="Basic residues" evidence="1">
    <location>
        <begin position="292"/>
        <end position="301"/>
    </location>
</feature>
<sequence>MSPLVAISLASIAFQRLWLVLLIPARSREVSPKPIRSLSLAGLLAARLDLDADSLARAARPASPQPAHLARISSSLEPCLDDLNGRPRGKGSSAGMADSSDSSDEEFEFRDPVTGEVVPPRSTLPTSSSNGFKSAAPPSSSTARRPTTVGAWATPSHSQPRAGPSGSQRGRLVGGSCSVQAQGQPRRQSAGGGNERPQSDGAVVDASVSNGFTKRATSVISLGDTSDESAGEAKAAGRDQVTSGRRQQAATPSANGNVAAAQSSSSRLEPANHQQAASSEDELAIRSSSARRPSHVLKRPRQSSPAAPTIRTNGPDAAATARMARTTTPARRRHTRQTRLGDGPTLRSRLLQRAESRDEHRTQRLAPDLPRHRLMRQLNRDRPRRIRQHPAGGSRRRRPARHRQQYHLPTISPRVSPLLEQLRLRRARSSSRNRFIQLLLQPPVPLATITPHLGKNLSDLSSVLLLLPHLRLQQLLAPLATMRARRTTISYPSTVDPISRTGNPQRRLKLARLKPLHERRTRATTPTLRSSRKCLLSPPSETPHPLRKVSPEASLQGRQHHNEPLNQRTHGRLPLFRVTSGISASPAARAQKQEKWATSSRCRPVSSLTRRTTRTTRTSGTKCRCDVRTVVSFPTRTRKAPDPPPQRSVGRPPHPARTSRSTGTQRQDQP</sequence>
<feature type="compositionally biased region" description="Polar residues" evidence="1">
    <location>
        <begin position="302"/>
        <end position="312"/>
    </location>
</feature>
<organism evidence="2 3">
    <name type="scientific">Rhodotorula toruloides</name>
    <name type="common">Yeast</name>
    <name type="synonym">Rhodosporidium toruloides</name>
    <dbReference type="NCBI Taxonomy" id="5286"/>
    <lineage>
        <taxon>Eukaryota</taxon>
        <taxon>Fungi</taxon>
        <taxon>Dikarya</taxon>
        <taxon>Basidiomycota</taxon>
        <taxon>Pucciniomycotina</taxon>
        <taxon>Microbotryomycetes</taxon>
        <taxon>Sporidiobolales</taxon>
        <taxon>Sporidiobolaceae</taxon>
        <taxon>Rhodotorula</taxon>
    </lineage>
</organism>
<feature type="compositionally biased region" description="Low complexity" evidence="1">
    <location>
        <begin position="91"/>
        <end position="100"/>
    </location>
</feature>
<feature type="compositionally biased region" description="Polar residues" evidence="1">
    <location>
        <begin position="177"/>
        <end position="187"/>
    </location>
</feature>
<evidence type="ECO:0000313" key="3">
    <source>
        <dbReference type="Proteomes" id="UP000239560"/>
    </source>
</evidence>
<reference evidence="2 3" key="1">
    <citation type="journal article" date="2018" name="Elife">
        <title>Functional genomics of lipid metabolism in the oleaginous yeast Rhodosporidium toruloides.</title>
        <authorList>
            <person name="Coradetti S.T."/>
            <person name="Pinel D."/>
            <person name="Geiselman G."/>
            <person name="Ito M."/>
            <person name="Mondo S."/>
            <person name="Reilly M.C."/>
            <person name="Cheng Y.F."/>
            <person name="Bauer S."/>
            <person name="Grigoriev I."/>
            <person name="Gladden J.M."/>
            <person name="Simmons B.A."/>
            <person name="Brem R."/>
            <person name="Arkin A.P."/>
            <person name="Skerker J.M."/>
        </authorList>
    </citation>
    <scope>NUCLEOTIDE SEQUENCE [LARGE SCALE GENOMIC DNA]</scope>
    <source>
        <strain evidence="2 3">NBRC 0880</strain>
    </source>
</reference>
<feature type="region of interest" description="Disordered" evidence="1">
    <location>
        <begin position="78"/>
        <end position="403"/>
    </location>
</feature>
<feature type="compositionally biased region" description="Polar residues" evidence="1">
    <location>
        <begin position="207"/>
        <end position="224"/>
    </location>
</feature>
<name>A0A2T0ABN7_RHOTO</name>
<feature type="compositionally biased region" description="Basic and acidic residues" evidence="1">
    <location>
        <begin position="352"/>
        <end position="362"/>
    </location>
</feature>
<feature type="compositionally biased region" description="Polar residues" evidence="1">
    <location>
        <begin position="658"/>
        <end position="670"/>
    </location>
</feature>
<protein>
    <submittedName>
        <fullName evidence="2">Uncharacterized protein</fullName>
    </submittedName>
</protein>